<dbReference type="EMBL" id="VSSQ01028801">
    <property type="protein sequence ID" value="MPM78669.1"/>
    <property type="molecule type" value="Genomic_DNA"/>
</dbReference>
<dbReference type="CDD" id="cd01189">
    <property type="entry name" value="INT_ICEBs1_C_like"/>
    <property type="match status" value="1"/>
</dbReference>
<evidence type="ECO:0000256" key="2">
    <source>
        <dbReference type="ARBA" id="ARBA00023125"/>
    </source>
</evidence>
<accession>A0A645CP43</accession>
<name>A0A645CP43_9ZZZZ</name>
<evidence type="ECO:0000256" key="3">
    <source>
        <dbReference type="ARBA" id="ARBA00023172"/>
    </source>
</evidence>
<keyword evidence="2" id="KW-0238">DNA-binding</keyword>
<dbReference type="Pfam" id="PF13102">
    <property type="entry name" value="Phage_int_SAM_5"/>
    <property type="match status" value="1"/>
</dbReference>
<dbReference type="InterPro" id="IPR013762">
    <property type="entry name" value="Integrase-like_cat_sf"/>
</dbReference>
<dbReference type="InterPro" id="IPR010998">
    <property type="entry name" value="Integrase_recombinase_N"/>
</dbReference>
<dbReference type="InterPro" id="IPR011010">
    <property type="entry name" value="DNA_brk_join_enz"/>
</dbReference>
<sequence>MQKVGIEIEGKPSFILRGVALKHDEIIAASKECRTYAEIAKIVGFTSVSIANYMKANDIAIEGRSEKILKTSPKKNKANIKDCAVLEKEPTMKNWYAYWYHTYRRANIQEVTRRKYEGVFGVFSQHAIANMKLKNINRGDAQNYMNWYGEERSKNTVYDHWQLVRSAFEDAVADGHIKLNPFRNIRPIYREQRMSVSELKEKREQKKWLEMDEYMKLKYHLIFWFDSHLKESPINSSGSEAKDGGQTNKQVFRTIIFVALKTGARIGEVLGLTRDDILFETDEINVEKTWDYKTSTGFKKTKNLGSIRKIYTDKETMQTMRKYIDWLDKYDIKTKEGTLFIAENVGTHLTSINYELKKILNELEIEVITMHKLRHTQASILIAKDVPLQLIAKRLGHTDTMMIQRVYGHLLKETEDRGNKMIAGFL</sequence>
<dbReference type="Gene3D" id="1.10.150.130">
    <property type="match status" value="1"/>
</dbReference>
<dbReference type="GO" id="GO:0015074">
    <property type="term" value="P:DNA integration"/>
    <property type="evidence" value="ECO:0007669"/>
    <property type="project" value="InterPro"/>
</dbReference>
<organism evidence="6">
    <name type="scientific">bioreactor metagenome</name>
    <dbReference type="NCBI Taxonomy" id="1076179"/>
    <lineage>
        <taxon>unclassified sequences</taxon>
        <taxon>metagenomes</taxon>
        <taxon>ecological metagenomes</taxon>
    </lineage>
</organism>
<dbReference type="AlphaFoldDB" id="A0A645CP43"/>
<protein>
    <submittedName>
        <fullName evidence="6">Tyrosine recombinase XerC</fullName>
    </submittedName>
</protein>
<dbReference type="Gene3D" id="1.10.443.10">
    <property type="entry name" value="Intergrase catalytic core"/>
    <property type="match status" value="1"/>
</dbReference>
<dbReference type="PANTHER" id="PTHR30349:SF64">
    <property type="entry name" value="PROPHAGE INTEGRASE INTD-RELATED"/>
    <property type="match status" value="1"/>
</dbReference>
<dbReference type="SUPFAM" id="SSF56349">
    <property type="entry name" value="DNA breaking-rejoining enzymes"/>
    <property type="match status" value="1"/>
</dbReference>
<reference evidence="6" key="1">
    <citation type="submission" date="2019-08" db="EMBL/GenBank/DDBJ databases">
        <authorList>
            <person name="Kucharzyk K."/>
            <person name="Murdoch R.W."/>
            <person name="Higgins S."/>
            <person name="Loffler F."/>
        </authorList>
    </citation>
    <scope>NUCLEOTIDE SEQUENCE</scope>
</reference>
<dbReference type="PROSITE" id="PS51900">
    <property type="entry name" value="CB"/>
    <property type="match status" value="1"/>
</dbReference>
<dbReference type="InterPro" id="IPR002104">
    <property type="entry name" value="Integrase_catalytic"/>
</dbReference>
<feature type="domain" description="Tyr recombinase" evidence="4">
    <location>
        <begin position="204"/>
        <end position="423"/>
    </location>
</feature>
<keyword evidence="3" id="KW-0233">DNA recombination</keyword>
<dbReference type="InterPro" id="IPR044068">
    <property type="entry name" value="CB"/>
</dbReference>
<dbReference type="PROSITE" id="PS51898">
    <property type="entry name" value="TYR_RECOMBINASE"/>
    <property type="match status" value="1"/>
</dbReference>
<comment type="caution">
    <text evidence="6">The sequence shown here is derived from an EMBL/GenBank/DDBJ whole genome shotgun (WGS) entry which is preliminary data.</text>
</comment>
<evidence type="ECO:0000313" key="6">
    <source>
        <dbReference type="EMBL" id="MPM78669.1"/>
    </source>
</evidence>
<proteinExistence type="inferred from homology"/>
<dbReference type="InterPro" id="IPR050090">
    <property type="entry name" value="Tyrosine_recombinase_XerCD"/>
</dbReference>
<dbReference type="GO" id="GO:0003677">
    <property type="term" value="F:DNA binding"/>
    <property type="evidence" value="ECO:0007669"/>
    <property type="project" value="UniProtKB-KW"/>
</dbReference>
<comment type="similarity">
    <text evidence="1">Belongs to the 'phage' integrase family.</text>
</comment>
<evidence type="ECO:0000259" key="4">
    <source>
        <dbReference type="PROSITE" id="PS51898"/>
    </source>
</evidence>
<dbReference type="PANTHER" id="PTHR30349">
    <property type="entry name" value="PHAGE INTEGRASE-RELATED"/>
    <property type="match status" value="1"/>
</dbReference>
<dbReference type="Pfam" id="PF00589">
    <property type="entry name" value="Phage_integrase"/>
    <property type="match status" value="1"/>
</dbReference>
<dbReference type="InterPro" id="IPR025269">
    <property type="entry name" value="SAM-like_dom"/>
</dbReference>
<evidence type="ECO:0000256" key="1">
    <source>
        <dbReference type="ARBA" id="ARBA00008857"/>
    </source>
</evidence>
<gene>
    <name evidence="6" type="primary">xerC_196</name>
    <name evidence="6" type="ORF">SDC9_125680</name>
</gene>
<dbReference type="GO" id="GO:0006310">
    <property type="term" value="P:DNA recombination"/>
    <property type="evidence" value="ECO:0007669"/>
    <property type="project" value="UniProtKB-KW"/>
</dbReference>
<evidence type="ECO:0000259" key="5">
    <source>
        <dbReference type="PROSITE" id="PS51900"/>
    </source>
</evidence>
<feature type="domain" description="Core-binding (CB)" evidence="5">
    <location>
        <begin position="90"/>
        <end position="172"/>
    </location>
</feature>